<dbReference type="GO" id="GO:0044550">
    <property type="term" value="P:secondary metabolite biosynthetic process"/>
    <property type="evidence" value="ECO:0007669"/>
    <property type="project" value="TreeGrafter"/>
</dbReference>
<dbReference type="PROSITE" id="PS00455">
    <property type="entry name" value="AMP_BINDING"/>
    <property type="match status" value="1"/>
</dbReference>
<keyword evidence="1 4" id="KW-0436">Ligase</keyword>
<gene>
    <name evidence="4" type="primary">albVII</name>
</gene>
<evidence type="ECO:0000313" key="4">
    <source>
        <dbReference type="EMBL" id="CAE52336.1"/>
    </source>
</evidence>
<dbReference type="PANTHER" id="PTHR43352">
    <property type="entry name" value="ACETYL-COA SYNTHETASE"/>
    <property type="match status" value="1"/>
</dbReference>
<accession>Q70C50</accession>
<dbReference type="PANTHER" id="PTHR43352:SF1">
    <property type="entry name" value="ANTHRANILATE--COA LIGASE"/>
    <property type="match status" value="1"/>
</dbReference>
<sequence length="765" mass="83016">MRRSPYPRTLMDSPLTNLPMHSGTELDLRWSVGQTRPGRNEAYARQWTTLLHQWRRDYPGLRIDVSDTPIGQHITIDYAAPYPCGSFGSLLREYARLGKLAGLICDYLKHRHQIVLSESPPGANTLALDLGRIEEPKQLDRLQGALGMALEALATRRSDGLLLWHADHRQRNLPDLRDSAVCGSAAQISLPALSCVEDLIEVDTSLLACDHGKLCQIASHLPASWFARSTDGPMPSWSDASTAVFACAPIGFLPSVQVNVCAQIFSAAHLASTAQMIDPLRQQAFSYRQLRSRAATYARHLSLLGLQSGDAVALIAIDSLAGVALMLACLAGGLVFAPINELVSLVHFETTLKTIKPRLVLIDAELPPSHHAALRHLPTLELTSLMPVIENDELVVAPCSADAPAVMICTSGSTGTPKAVTHSHADFMHCHLNYQQAVLGLRSDDVMYTPSRLFFAYGLNNLMLSLLAGVSHVIAAPLSVRQIAQTIHTYHVTVLLAVPAVFKLLLAEAAPDAVWPALRLCISAGESLPARLGHAISTRWQVEVLDGIGCTEVLSTFISNRPGHALMGCTGTPVPGFVVKLVNKQGEICRIGEVGSLWVRGNTLTRGYVGDPILSAQLFVDGWFDTRDLFFADAKGRFHNLGRMGSAIKINGCWLSPETLESVIQTHACVKECAICLIEDEFGLPRPAAFVVPVDASIDTGALWAALRALCKNALGKHHYPHLFVEVSTIPRTCSGKVIRPALLETLASAKHLQSHLFFVGHART</sequence>
<dbReference type="GO" id="GO:0016878">
    <property type="term" value="F:acid-thiol ligase activity"/>
    <property type="evidence" value="ECO:0007669"/>
    <property type="project" value="TreeGrafter"/>
</dbReference>
<protein>
    <submittedName>
        <fullName evidence="4">Putative 4-hydroxybenzoate CoA ligase</fullName>
    </submittedName>
</protein>
<dbReference type="Pfam" id="PF00501">
    <property type="entry name" value="AMP-binding"/>
    <property type="match status" value="1"/>
</dbReference>
<organism evidence="4">
    <name type="scientific">Xanthomonas albilineans</name>
    <dbReference type="NCBI Taxonomy" id="29447"/>
    <lineage>
        <taxon>Bacteria</taxon>
        <taxon>Pseudomonadati</taxon>
        <taxon>Pseudomonadota</taxon>
        <taxon>Gammaproteobacteria</taxon>
        <taxon>Lysobacterales</taxon>
        <taxon>Lysobacteraceae</taxon>
        <taxon>Xanthomonas</taxon>
    </lineage>
</organism>
<dbReference type="InterPro" id="IPR000873">
    <property type="entry name" value="AMP-dep_synth/lig_dom"/>
</dbReference>
<dbReference type="SUPFAM" id="SSF56801">
    <property type="entry name" value="Acetyl-CoA synthetase-like"/>
    <property type="match status" value="1"/>
</dbReference>
<reference evidence="4" key="1">
    <citation type="journal article" date="2004" name="Mol. Plant Microbe Interact.">
        <title>Albicidin pathotoxin produced by Xanthomonas albilineans is encoded by three large PKS and NRPS genes present in a gene cluster also containing several putative modifying, regulatory, and resistance genes.</title>
        <authorList>
            <person name="Royer M."/>
            <person name="Costet L."/>
            <person name="Vivien E."/>
            <person name="Bes M."/>
            <person name="Cousin A."/>
            <person name="Damais A."/>
            <person name="Pieretti I."/>
            <person name="Savin A."/>
            <person name="Megessier S."/>
            <person name="Viard M."/>
            <person name="Frutos R."/>
            <person name="Gabriel D.W."/>
            <person name="Rott P.C."/>
        </authorList>
    </citation>
    <scope>NUCLEOTIDE SEQUENCE</scope>
    <source>
        <strain evidence="4">Xa23R1</strain>
    </source>
</reference>
<keyword evidence="4" id="KW-0012">Acyltransferase</keyword>
<name>Q70C50_XANAL</name>
<dbReference type="Gene3D" id="3.40.50.12780">
    <property type="entry name" value="N-terminal domain of ligase-like"/>
    <property type="match status" value="1"/>
</dbReference>
<keyword evidence="4" id="KW-0808">Transferase</keyword>
<dbReference type="InterPro" id="IPR025110">
    <property type="entry name" value="AMP-bd_C"/>
</dbReference>
<dbReference type="AlphaFoldDB" id="Q70C50"/>
<dbReference type="InterPro" id="IPR045851">
    <property type="entry name" value="AMP-bd_C_sf"/>
</dbReference>
<dbReference type="InterPro" id="IPR042099">
    <property type="entry name" value="ANL_N_sf"/>
</dbReference>
<dbReference type="Pfam" id="PF13193">
    <property type="entry name" value="AMP-binding_C"/>
    <property type="match status" value="1"/>
</dbReference>
<evidence type="ECO:0000259" key="2">
    <source>
        <dbReference type="Pfam" id="PF00501"/>
    </source>
</evidence>
<dbReference type="GO" id="GO:0016746">
    <property type="term" value="F:acyltransferase activity"/>
    <property type="evidence" value="ECO:0007669"/>
    <property type="project" value="UniProtKB-KW"/>
</dbReference>
<feature type="domain" description="AMP-dependent synthetase/ligase" evidence="2">
    <location>
        <begin position="281"/>
        <end position="608"/>
    </location>
</feature>
<dbReference type="EMBL" id="AJ586576">
    <property type="protein sequence ID" value="CAE52336.1"/>
    <property type="molecule type" value="Genomic_DNA"/>
</dbReference>
<evidence type="ECO:0000256" key="1">
    <source>
        <dbReference type="ARBA" id="ARBA00022598"/>
    </source>
</evidence>
<dbReference type="Gene3D" id="3.30.300.30">
    <property type="match status" value="1"/>
</dbReference>
<feature type="domain" description="AMP-binding enzyme C-terminal" evidence="3">
    <location>
        <begin position="660"/>
        <end position="737"/>
    </location>
</feature>
<proteinExistence type="predicted"/>
<evidence type="ECO:0000259" key="3">
    <source>
        <dbReference type="Pfam" id="PF13193"/>
    </source>
</evidence>
<dbReference type="InterPro" id="IPR020845">
    <property type="entry name" value="AMP-binding_CS"/>
</dbReference>